<dbReference type="InterPro" id="IPR013974">
    <property type="entry name" value="SAF"/>
</dbReference>
<protein>
    <submittedName>
        <fullName evidence="3">Pilus assembly protein CpaB</fullName>
    </submittedName>
</protein>
<reference evidence="4" key="1">
    <citation type="submission" date="2016-11" db="EMBL/GenBank/DDBJ databases">
        <authorList>
            <person name="Varghese N."/>
            <person name="Submissions S."/>
        </authorList>
    </citation>
    <scope>NUCLEOTIDE SEQUENCE [LARGE SCALE GENOMIC DNA]</scope>
    <source>
        <strain evidence="4">DSM 17456</strain>
    </source>
</reference>
<evidence type="ECO:0000259" key="2">
    <source>
        <dbReference type="SMART" id="SM00858"/>
    </source>
</evidence>
<keyword evidence="1" id="KW-1133">Transmembrane helix</keyword>
<dbReference type="SMART" id="SM00858">
    <property type="entry name" value="SAF"/>
    <property type="match status" value="1"/>
</dbReference>
<dbReference type="Pfam" id="PF16976">
    <property type="entry name" value="RcpC"/>
    <property type="match status" value="1"/>
</dbReference>
<dbReference type="STRING" id="1121457.SAMN02745161_0834"/>
<gene>
    <name evidence="3" type="ORF">SAMN02745161_0834</name>
</gene>
<evidence type="ECO:0000256" key="1">
    <source>
        <dbReference type="SAM" id="Phobius"/>
    </source>
</evidence>
<evidence type="ECO:0000313" key="4">
    <source>
        <dbReference type="Proteomes" id="UP000184694"/>
    </source>
</evidence>
<dbReference type="CDD" id="cd11614">
    <property type="entry name" value="SAF_CpaB_FlgA_like"/>
    <property type="match status" value="1"/>
</dbReference>
<dbReference type="EMBL" id="FSRG01000003">
    <property type="protein sequence ID" value="SIN80007.1"/>
    <property type="molecule type" value="Genomic_DNA"/>
</dbReference>
<dbReference type="InterPro" id="IPR017592">
    <property type="entry name" value="Pilus_assmbl_Flp-typ_CpaB"/>
</dbReference>
<accession>A0A1N6EAR9</accession>
<organism evidence="3 4">
    <name type="scientific">Halodesulfovibrio marinisediminis DSM 17456</name>
    <dbReference type="NCBI Taxonomy" id="1121457"/>
    <lineage>
        <taxon>Bacteria</taxon>
        <taxon>Pseudomonadati</taxon>
        <taxon>Thermodesulfobacteriota</taxon>
        <taxon>Desulfovibrionia</taxon>
        <taxon>Desulfovibrionales</taxon>
        <taxon>Desulfovibrionaceae</taxon>
        <taxon>Halodesulfovibrio</taxon>
    </lineage>
</organism>
<dbReference type="RefSeq" id="WP_074215672.1">
    <property type="nucleotide sequence ID" value="NZ_FSRG01000003.1"/>
</dbReference>
<keyword evidence="1" id="KW-0472">Membrane</keyword>
<dbReference type="NCBIfam" id="TIGR03177">
    <property type="entry name" value="pilus_cpaB"/>
    <property type="match status" value="1"/>
</dbReference>
<dbReference type="Pfam" id="PF08666">
    <property type="entry name" value="SAF"/>
    <property type="match status" value="1"/>
</dbReference>
<feature type="transmembrane region" description="Helical" evidence="1">
    <location>
        <begin position="6"/>
        <end position="24"/>
    </location>
</feature>
<evidence type="ECO:0000313" key="3">
    <source>
        <dbReference type="EMBL" id="SIN80007.1"/>
    </source>
</evidence>
<dbReference type="OrthoDB" id="9788329at2"/>
<dbReference type="InterPro" id="IPR031571">
    <property type="entry name" value="RcpC_dom"/>
</dbReference>
<keyword evidence="1" id="KW-0812">Transmembrane</keyword>
<name>A0A1N6EAR9_9BACT</name>
<proteinExistence type="predicted"/>
<keyword evidence="4" id="KW-1185">Reference proteome</keyword>
<sequence>MNKRLIVQLSIAALFAIIAGYLTISWMQSYPEKGKVTVKQDINTVPVIVAAVTIPPGTLIDHNMLTVKEYLPDNKPEHSFATKKEVVGRVSRFTIYYSEPITDVRLASTDIDKSGVGALIAPGKRAMAVKGNKVLGLSGLIHPGDTVDVLATLRVDNNTITKVVLENLKVLATGQKLSPAADGKEAAPVDVYTLEVTPEEGEVLALAASSGSLHFALRHSSDEATVFTSGADSRKALSSFRGGKVGQKQEEMPSAGHEYEVEVLRGNKVNIIRIQ</sequence>
<dbReference type="Proteomes" id="UP000184694">
    <property type="component" value="Unassembled WGS sequence"/>
</dbReference>
<feature type="domain" description="SAF" evidence="2">
    <location>
        <begin position="45"/>
        <end position="107"/>
    </location>
</feature>
<dbReference type="AlphaFoldDB" id="A0A1N6EAR9"/>